<dbReference type="AlphaFoldDB" id="A0AAD3DQK5"/>
<feature type="compositionally biased region" description="Low complexity" evidence="4">
    <location>
        <begin position="193"/>
        <end position="230"/>
    </location>
</feature>
<keyword evidence="3 5" id="KW-0472">Membrane</keyword>
<name>A0AAD3DQK5_9CHLO</name>
<dbReference type="PANTHER" id="PTHR30224:SF4">
    <property type="entry name" value="ELECTRON TRANSPORT PROTEIN YCCM-RELATED"/>
    <property type="match status" value="1"/>
</dbReference>
<keyword evidence="5" id="KW-1133">Transmembrane helix</keyword>
<gene>
    <name evidence="7" type="ORF">Agub_g6248</name>
</gene>
<feature type="non-terminal residue" evidence="7">
    <location>
        <position position="1"/>
    </location>
</feature>
<feature type="region of interest" description="Disordered" evidence="4">
    <location>
        <begin position="185"/>
        <end position="240"/>
    </location>
</feature>
<feature type="transmembrane region" description="Helical" evidence="5">
    <location>
        <begin position="511"/>
        <end position="530"/>
    </location>
</feature>
<evidence type="ECO:0000313" key="8">
    <source>
        <dbReference type="Proteomes" id="UP001054857"/>
    </source>
</evidence>
<sequence>SSGSTTSSAAAAARLAPNGLLKWPREEAERYGPAFLLSLFAAILVWEEVWDLPHSAALSGCLLLLITAGAAACSAVFERRLWCRYLCPIGGMNGLMAKLAVTEVRARQGVCSGECSSYPCYRGSCPGPSPFQQGVTTYLPAFATSVSTRLRVGLGSSGSSTGAVTTSATTAASAAAVARSNSSSNAKQLNNWAGSNNTSNTRSSSSTGSSSSIAGGSRSPAVGSSGPRSDGGSDGGGGGLPSSGCPLYSHPAQLADNRNCTMCMECLRACPNGSVEVRLRPPGADLLGPHSASPGEVVLLFMLLGAVYLHNLPDLAAQLVQDATALHLSGVTPEHIAASLVLLTAPGALAWAADAANRLAATSAAAAAASTSSSSSSPIRSLLARVNLGRTETAAAAAALETTAGSHEAASQVLPPSHPVPLPAPFLTLSYGYLPLLWSATLAHYLRPLLAEAGQLLPVTAAMLGWEHASLPVAEAHPVVITFLQGSLLLFGAATSAALSRKLAAAPWVTFMPQLALIGLFTAEAWALILPHP</sequence>
<accession>A0AAD3DQK5</accession>
<dbReference type="GO" id="GO:0005886">
    <property type="term" value="C:plasma membrane"/>
    <property type="evidence" value="ECO:0007669"/>
    <property type="project" value="UniProtKB-SubCell"/>
</dbReference>
<dbReference type="PANTHER" id="PTHR30224">
    <property type="entry name" value="ELECTRON TRANSPORT PROTEIN"/>
    <property type="match status" value="1"/>
</dbReference>
<comment type="caution">
    <text evidence="7">The sequence shown here is derived from an EMBL/GenBank/DDBJ whole genome shotgun (WGS) entry which is preliminary data.</text>
</comment>
<reference evidence="7 8" key="1">
    <citation type="journal article" date="2021" name="Sci. Rep.">
        <title>Genome sequencing of the multicellular alga Astrephomene provides insights into convergent evolution of germ-soma differentiation.</title>
        <authorList>
            <person name="Yamashita S."/>
            <person name="Yamamoto K."/>
            <person name="Matsuzaki R."/>
            <person name="Suzuki S."/>
            <person name="Yamaguchi H."/>
            <person name="Hirooka S."/>
            <person name="Minakuchi Y."/>
            <person name="Miyagishima S."/>
            <person name="Kawachi M."/>
            <person name="Toyoda A."/>
            <person name="Nozaki H."/>
        </authorList>
    </citation>
    <scope>NUCLEOTIDE SEQUENCE [LARGE SCALE GENOMIC DNA]</scope>
    <source>
        <strain evidence="7 8">NIES-4017</strain>
    </source>
</reference>
<keyword evidence="8" id="KW-1185">Reference proteome</keyword>
<keyword evidence="2" id="KW-1003">Cell membrane</keyword>
<evidence type="ECO:0000256" key="4">
    <source>
        <dbReference type="SAM" id="MobiDB-lite"/>
    </source>
</evidence>
<dbReference type="InterPro" id="IPR017896">
    <property type="entry name" value="4Fe4S_Fe-S-bd"/>
</dbReference>
<dbReference type="EMBL" id="BMAR01000008">
    <property type="protein sequence ID" value="GFR44903.1"/>
    <property type="molecule type" value="Genomic_DNA"/>
</dbReference>
<evidence type="ECO:0000256" key="3">
    <source>
        <dbReference type="ARBA" id="ARBA00023136"/>
    </source>
</evidence>
<feature type="transmembrane region" description="Helical" evidence="5">
    <location>
        <begin position="31"/>
        <end position="50"/>
    </location>
</feature>
<dbReference type="InterPro" id="IPR017900">
    <property type="entry name" value="4Fe4S_Fe_S_CS"/>
</dbReference>
<organism evidence="7 8">
    <name type="scientific">Astrephomene gubernaculifera</name>
    <dbReference type="NCBI Taxonomy" id="47775"/>
    <lineage>
        <taxon>Eukaryota</taxon>
        <taxon>Viridiplantae</taxon>
        <taxon>Chlorophyta</taxon>
        <taxon>core chlorophytes</taxon>
        <taxon>Chlorophyceae</taxon>
        <taxon>CS clade</taxon>
        <taxon>Chlamydomonadales</taxon>
        <taxon>Astrephomenaceae</taxon>
        <taxon>Astrephomene</taxon>
    </lineage>
</organism>
<comment type="subcellular location">
    <subcellularLocation>
        <location evidence="1">Cell membrane</location>
    </subcellularLocation>
</comment>
<evidence type="ECO:0000256" key="2">
    <source>
        <dbReference type="ARBA" id="ARBA00022475"/>
    </source>
</evidence>
<evidence type="ECO:0000259" key="6">
    <source>
        <dbReference type="PROSITE" id="PS51379"/>
    </source>
</evidence>
<dbReference type="Pfam" id="PF12801">
    <property type="entry name" value="Fer4_5"/>
    <property type="match status" value="1"/>
</dbReference>
<dbReference type="InterPro" id="IPR052378">
    <property type="entry name" value="NosR_regulator"/>
</dbReference>
<evidence type="ECO:0000256" key="5">
    <source>
        <dbReference type="SAM" id="Phobius"/>
    </source>
</evidence>
<protein>
    <recommendedName>
        <fullName evidence="6">4Fe-4S ferredoxin-type domain-containing protein</fullName>
    </recommendedName>
</protein>
<evidence type="ECO:0000256" key="1">
    <source>
        <dbReference type="ARBA" id="ARBA00004236"/>
    </source>
</evidence>
<dbReference type="Proteomes" id="UP001054857">
    <property type="component" value="Unassembled WGS sequence"/>
</dbReference>
<proteinExistence type="predicted"/>
<feature type="transmembrane region" description="Helical" evidence="5">
    <location>
        <begin position="56"/>
        <end position="77"/>
    </location>
</feature>
<dbReference type="PROSITE" id="PS00198">
    <property type="entry name" value="4FE4S_FER_1"/>
    <property type="match status" value="1"/>
</dbReference>
<feature type="domain" description="4Fe-4S ferredoxin-type" evidence="6">
    <location>
        <begin position="251"/>
        <end position="280"/>
    </location>
</feature>
<dbReference type="PROSITE" id="PS51379">
    <property type="entry name" value="4FE4S_FER_2"/>
    <property type="match status" value="1"/>
</dbReference>
<keyword evidence="5" id="KW-0812">Transmembrane</keyword>
<evidence type="ECO:0000313" key="7">
    <source>
        <dbReference type="EMBL" id="GFR44903.1"/>
    </source>
</evidence>